<feature type="compositionally biased region" description="Low complexity" evidence="1">
    <location>
        <begin position="417"/>
        <end position="429"/>
    </location>
</feature>
<comment type="caution">
    <text evidence="5">The sequence shown here is derived from an EMBL/GenBank/DDBJ whole genome shotgun (WGS) entry which is preliminary data.</text>
</comment>
<keyword evidence="2" id="KW-1133">Transmembrane helix</keyword>
<protein>
    <submittedName>
        <fullName evidence="5">PepSY domain-containing protein</fullName>
    </submittedName>
</protein>
<evidence type="ECO:0000313" key="5">
    <source>
        <dbReference type="EMBL" id="HJB13923.1"/>
    </source>
</evidence>
<name>A0A9D2LJZ1_9FIRM</name>
<feature type="domain" description="Anti-sigma factor RsgI-like middle" evidence="4">
    <location>
        <begin position="79"/>
        <end position="213"/>
    </location>
</feature>
<dbReference type="Pfam" id="PF23750">
    <property type="entry name" value="RsgI_M"/>
    <property type="match status" value="1"/>
</dbReference>
<reference evidence="5" key="1">
    <citation type="journal article" date="2021" name="PeerJ">
        <title>Extensive microbial diversity within the chicken gut microbiome revealed by metagenomics and culture.</title>
        <authorList>
            <person name="Gilroy R."/>
            <person name="Ravi A."/>
            <person name="Getino M."/>
            <person name="Pursley I."/>
            <person name="Horton D.L."/>
            <person name="Alikhan N.F."/>
            <person name="Baker D."/>
            <person name="Gharbi K."/>
            <person name="Hall N."/>
            <person name="Watson M."/>
            <person name="Adriaenssens E.M."/>
            <person name="Foster-Nyarko E."/>
            <person name="Jarju S."/>
            <person name="Secka A."/>
            <person name="Antonio M."/>
            <person name="Oren A."/>
            <person name="Chaudhuri R.R."/>
            <person name="La Ragione R."/>
            <person name="Hildebrand F."/>
            <person name="Pallen M.J."/>
        </authorList>
    </citation>
    <scope>NUCLEOTIDE SEQUENCE</scope>
    <source>
        <strain evidence="5">ChiBcec18-1249</strain>
    </source>
</reference>
<feature type="domain" description="PepSY" evidence="3">
    <location>
        <begin position="377"/>
        <end position="405"/>
    </location>
</feature>
<evidence type="ECO:0000256" key="2">
    <source>
        <dbReference type="SAM" id="Phobius"/>
    </source>
</evidence>
<accession>A0A9D2LJZ1</accession>
<organism evidence="5 6">
    <name type="scientific">Candidatus Oscillibacter excrementigallinarum</name>
    <dbReference type="NCBI Taxonomy" id="2838716"/>
    <lineage>
        <taxon>Bacteria</taxon>
        <taxon>Bacillati</taxon>
        <taxon>Bacillota</taxon>
        <taxon>Clostridia</taxon>
        <taxon>Eubacteriales</taxon>
        <taxon>Oscillospiraceae</taxon>
        <taxon>Oscillibacter</taxon>
    </lineage>
</organism>
<dbReference type="AlphaFoldDB" id="A0A9D2LJZ1"/>
<dbReference type="EMBL" id="DWZJ01000085">
    <property type="protein sequence ID" value="HJB13923.1"/>
    <property type="molecule type" value="Genomic_DNA"/>
</dbReference>
<sequence length="498" mass="52433">MDERELEQRLRTAVEHAAPDPLDRILASCGPQRAEVIPFSPPRKKRRWAPLAAVAALALVICGGAFGITSWRGANTVDSVVMLDVNPSLSMEVSAQERVLSVTPFNQDAETILGDMDLTGTDLDVAVNALIGSMLQNGYLSDLQNAILVSVENQDAAKSAQLQQHLTDTINSVFQGGSLDGAVLSQTVTESADLNALAQQYGISVGKAALIQEVIAQDSTLTFEALAPLSVNEIALISESRHLASQSVTQTGSASTKAYITAEEAKNAALTHAGVSESSVAQMEIEFDSEDGLMVYEVEFYAGGAEYDYDINARTGEVVKFSREGGSGSATGGGATSSGSSGTYIGEAAATAAALADAGISEGDTTYLRCWVEHDDGRAECYEVEFLAGSTEYQYEIDLYTGAILQSERETRGASGGNTSSGSASGSSSMIGEAAARSAALAHAGVSESSASRIQVELDRDDGQTLYEVEFHVGRTEYSYEIDAYTGAILKAEQEIDD</sequence>
<gene>
    <name evidence="5" type="ORF">H9787_09455</name>
</gene>
<feature type="domain" description="PepSY" evidence="3">
    <location>
        <begin position="431"/>
        <end position="493"/>
    </location>
</feature>
<dbReference type="InterPro" id="IPR025711">
    <property type="entry name" value="PepSY"/>
</dbReference>
<evidence type="ECO:0000313" key="6">
    <source>
        <dbReference type="Proteomes" id="UP000823824"/>
    </source>
</evidence>
<feature type="region of interest" description="Disordered" evidence="1">
    <location>
        <begin position="410"/>
        <end position="429"/>
    </location>
</feature>
<proteinExistence type="predicted"/>
<evidence type="ECO:0000259" key="3">
    <source>
        <dbReference type="Pfam" id="PF03413"/>
    </source>
</evidence>
<feature type="transmembrane region" description="Helical" evidence="2">
    <location>
        <begin position="48"/>
        <end position="71"/>
    </location>
</feature>
<keyword evidence="2" id="KW-0472">Membrane</keyword>
<reference evidence="5" key="2">
    <citation type="submission" date="2021-04" db="EMBL/GenBank/DDBJ databases">
        <authorList>
            <person name="Gilroy R."/>
        </authorList>
    </citation>
    <scope>NUCLEOTIDE SEQUENCE</scope>
    <source>
        <strain evidence="5">ChiBcec18-1249</strain>
    </source>
</reference>
<dbReference type="Proteomes" id="UP000823824">
    <property type="component" value="Unassembled WGS sequence"/>
</dbReference>
<dbReference type="InterPro" id="IPR055431">
    <property type="entry name" value="RsgI_M"/>
</dbReference>
<evidence type="ECO:0000259" key="4">
    <source>
        <dbReference type="Pfam" id="PF23750"/>
    </source>
</evidence>
<keyword evidence="2" id="KW-0812">Transmembrane</keyword>
<evidence type="ECO:0000256" key="1">
    <source>
        <dbReference type="SAM" id="MobiDB-lite"/>
    </source>
</evidence>
<dbReference type="Pfam" id="PF03413">
    <property type="entry name" value="PepSY"/>
    <property type="match status" value="3"/>
</dbReference>
<feature type="domain" description="PepSY" evidence="3">
    <location>
        <begin position="260"/>
        <end position="320"/>
    </location>
</feature>
<dbReference type="Gene3D" id="3.10.450.40">
    <property type="match status" value="3"/>
</dbReference>